<sequence length="160" mass="18036">MPMQGLGFAAVRAETASLSLLYLDAPPVTTPKQPHHRRRTTTTISFLLSPPSHTLSTRRITKDEQRQTRPYHRRATPNQTLPPPMHPTISSLSQNSLRINELNALTKFYRPSSDIYDARRASSAAARNIVKALGFCTREATFDEMHCELFEIGCCVYSAY</sequence>
<proteinExistence type="predicted"/>
<reference evidence="1" key="1">
    <citation type="submission" date="2022-02" db="EMBL/GenBank/DDBJ databases">
        <title>Plant Genome Project.</title>
        <authorList>
            <person name="Zhang R.-G."/>
        </authorList>
    </citation>
    <scope>NUCLEOTIDE SEQUENCE</scope>
    <source>
        <strain evidence="1">AT1</strain>
    </source>
</reference>
<accession>A0ACC0NB43</accession>
<protein>
    <submittedName>
        <fullName evidence="1">Uncharacterized protein</fullName>
    </submittedName>
</protein>
<dbReference type="EMBL" id="CM046393">
    <property type="protein sequence ID" value="KAI8550537.1"/>
    <property type="molecule type" value="Genomic_DNA"/>
</dbReference>
<comment type="caution">
    <text evidence="1">The sequence shown here is derived from an EMBL/GenBank/DDBJ whole genome shotgun (WGS) entry which is preliminary data.</text>
</comment>
<organism evidence="1 2">
    <name type="scientific">Rhododendron molle</name>
    <name type="common">Chinese azalea</name>
    <name type="synonym">Azalea mollis</name>
    <dbReference type="NCBI Taxonomy" id="49168"/>
    <lineage>
        <taxon>Eukaryota</taxon>
        <taxon>Viridiplantae</taxon>
        <taxon>Streptophyta</taxon>
        <taxon>Embryophyta</taxon>
        <taxon>Tracheophyta</taxon>
        <taxon>Spermatophyta</taxon>
        <taxon>Magnoliopsida</taxon>
        <taxon>eudicotyledons</taxon>
        <taxon>Gunneridae</taxon>
        <taxon>Pentapetalae</taxon>
        <taxon>asterids</taxon>
        <taxon>Ericales</taxon>
        <taxon>Ericaceae</taxon>
        <taxon>Ericoideae</taxon>
        <taxon>Rhodoreae</taxon>
        <taxon>Rhododendron</taxon>
    </lineage>
</organism>
<evidence type="ECO:0000313" key="2">
    <source>
        <dbReference type="Proteomes" id="UP001062846"/>
    </source>
</evidence>
<keyword evidence="2" id="KW-1185">Reference proteome</keyword>
<dbReference type="Proteomes" id="UP001062846">
    <property type="component" value="Chromosome 6"/>
</dbReference>
<name>A0ACC0NB43_RHOML</name>
<gene>
    <name evidence="1" type="ORF">RHMOL_Rhmol06G0114900</name>
</gene>
<evidence type="ECO:0000313" key="1">
    <source>
        <dbReference type="EMBL" id="KAI8550537.1"/>
    </source>
</evidence>